<dbReference type="RefSeq" id="WP_133495870.1">
    <property type="nucleotide sequence ID" value="NZ_SNWD01000007.1"/>
</dbReference>
<reference evidence="1 2" key="1">
    <citation type="submission" date="2019-03" db="EMBL/GenBank/DDBJ databases">
        <title>Genomic Encyclopedia of Type Strains, Phase IV (KMG-IV): sequencing the most valuable type-strain genomes for metagenomic binning, comparative biology and taxonomic classification.</title>
        <authorList>
            <person name="Goeker M."/>
        </authorList>
    </citation>
    <scope>NUCLEOTIDE SEQUENCE [LARGE SCALE GENOMIC DNA]</scope>
    <source>
        <strain evidence="1 2">DSM 25059</strain>
    </source>
</reference>
<evidence type="ECO:0000313" key="1">
    <source>
        <dbReference type="EMBL" id="TDN81751.1"/>
    </source>
</evidence>
<organism evidence="1 2">
    <name type="scientific">Stakelama pacifica</name>
    <dbReference type="NCBI Taxonomy" id="517720"/>
    <lineage>
        <taxon>Bacteria</taxon>
        <taxon>Pseudomonadati</taxon>
        <taxon>Pseudomonadota</taxon>
        <taxon>Alphaproteobacteria</taxon>
        <taxon>Sphingomonadales</taxon>
        <taxon>Sphingomonadaceae</taxon>
        <taxon>Stakelama</taxon>
    </lineage>
</organism>
<gene>
    <name evidence="1" type="ORF">EV664_107153</name>
</gene>
<name>A0A4R6FJU5_9SPHN</name>
<dbReference type="EMBL" id="SNWD01000007">
    <property type="protein sequence ID" value="TDN81751.1"/>
    <property type="molecule type" value="Genomic_DNA"/>
</dbReference>
<dbReference type="AlphaFoldDB" id="A0A4R6FJU5"/>
<evidence type="ECO:0000313" key="2">
    <source>
        <dbReference type="Proteomes" id="UP000295493"/>
    </source>
</evidence>
<keyword evidence="2" id="KW-1185">Reference proteome</keyword>
<proteinExistence type="predicted"/>
<accession>A0A4R6FJU5</accession>
<comment type="caution">
    <text evidence="1">The sequence shown here is derived from an EMBL/GenBank/DDBJ whole genome shotgun (WGS) entry which is preliminary data.</text>
</comment>
<sequence>MTQRTIAAELAPIVSRDRVIDTVRPLLRTAIVIERRFTVEDLHRLSGVSVRTIRSYMANDPGEVREPSLSAALSLAVVIGPHAVNAVLAIIGYGNASPMDEPDEREPIRLLINGMAHWAILTRCAADGIIDHTEEADTTKAADGLIAELLPYSSTGKAA</sequence>
<protein>
    <submittedName>
        <fullName evidence="1">Uncharacterized protein</fullName>
    </submittedName>
</protein>
<dbReference type="OrthoDB" id="7576725at2"/>
<dbReference type="Proteomes" id="UP000295493">
    <property type="component" value="Unassembled WGS sequence"/>
</dbReference>